<dbReference type="InterPro" id="IPR001734">
    <property type="entry name" value="Na/solute_symporter"/>
</dbReference>
<feature type="transmembrane region" description="Helical" evidence="14">
    <location>
        <begin position="135"/>
        <end position="154"/>
    </location>
</feature>
<dbReference type="InterPro" id="IPR050277">
    <property type="entry name" value="Sodium:Solute_Symporter"/>
</dbReference>
<feature type="transmembrane region" description="Helical" evidence="14">
    <location>
        <begin position="285"/>
        <end position="304"/>
    </location>
</feature>
<comment type="catalytic activity">
    <reaction evidence="12">
        <text>L-proline(in) + Na(+)(in) = L-proline(out) + Na(+)(out)</text>
        <dbReference type="Rhea" id="RHEA:28967"/>
        <dbReference type="ChEBI" id="CHEBI:29101"/>
        <dbReference type="ChEBI" id="CHEBI:60039"/>
    </reaction>
</comment>
<keyword evidence="6" id="KW-0769">Symport</keyword>
<dbReference type="Pfam" id="PF00474">
    <property type="entry name" value="SSF"/>
    <property type="match status" value="1"/>
</dbReference>
<evidence type="ECO:0000256" key="13">
    <source>
        <dbReference type="RuleBase" id="RU362091"/>
    </source>
</evidence>
<comment type="similarity">
    <text evidence="2 13">Belongs to the sodium:solute symporter (SSF) (TC 2.A.21) family.</text>
</comment>
<dbReference type="PANTHER" id="PTHR48086">
    <property type="entry name" value="SODIUM/PROLINE SYMPORTER-RELATED"/>
    <property type="match status" value="1"/>
</dbReference>
<keyword evidence="16" id="KW-1185">Reference proteome</keyword>
<dbReference type="EMBL" id="BSYI01000027">
    <property type="protein sequence ID" value="GMG83991.1"/>
    <property type="molecule type" value="Genomic_DNA"/>
</dbReference>
<feature type="transmembrane region" description="Helical" evidence="14">
    <location>
        <begin position="260"/>
        <end position="279"/>
    </location>
</feature>
<keyword evidence="8" id="KW-0915">Sodium</keyword>
<evidence type="ECO:0000256" key="8">
    <source>
        <dbReference type="ARBA" id="ARBA00023053"/>
    </source>
</evidence>
<reference evidence="15 16" key="1">
    <citation type="submission" date="2023-04" db="EMBL/GenBank/DDBJ databases">
        <title>Marinoamorphus aggregata gen. nov., sp. Nov., isolate from tissue of brittle star Ophioplocus japonicus.</title>
        <authorList>
            <person name="Kawano K."/>
            <person name="Sawayama S."/>
            <person name="Nakagawa S."/>
        </authorList>
    </citation>
    <scope>NUCLEOTIDE SEQUENCE [LARGE SCALE GENOMIC DNA]</scope>
    <source>
        <strain evidence="15 16">NKW23</strain>
    </source>
</reference>
<dbReference type="Gene3D" id="1.20.1730.10">
    <property type="entry name" value="Sodium/glucose cotransporter"/>
    <property type="match status" value="1"/>
</dbReference>
<evidence type="ECO:0000313" key="16">
    <source>
        <dbReference type="Proteomes" id="UP001239909"/>
    </source>
</evidence>
<name>A0ABQ6LRP9_9RHOB</name>
<evidence type="ECO:0000256" key="10">
    <source>
        <dbReference type="ARBA" id="ARBA00023136"/>
    </source>
</evidence>
<dbReference type="PANTHER" id="PTHR48086:SF3">
    <property type="entry name" value="SODIUM_PROLINE SYMPORTER"/>
    <property type="match status" value="1"/>
</dbReference>
<dbReference type="PROSITE" id="PS50283">
    <property type="entry name" value="NA_SOLUT_SYMP_3"/>
    <property type="match status" value="1"/>
</dbReference>
<keyword evidence="7 14" id="KW-1133">Transmembrane helix</keyword>
<sequence length="368" mass="39645">MITQAEYFGRCYDSRTVHLLVTLVGLMTLLPFLAVQIAGAAKILSGVVDRQISYDAAVLICVASIWAYVHFGGARAVVWTDGLQGIIVAGILGISAWLFVDWAGGVSSGLDRVARAMPEKLVFNRENGPQFLDQMLSWTFAVFLFPHIFQRLFMARAPETIRRTSIISGAIMLVMMACILVMAIFATAELHGTLDDPDELIVAMYRQHWREGGVILMIAVLALSMSTIDSVVLSVASLATRDTLRGQLRIDLSAATELSLARWISLALLALASLVALQGIGRDAIAPWVTLGASFCTLLLWPLIGSTWARGTAAAAIAGMAMGFVAICLARFTHLCEGLPFGFATCGFLVGGTCFLGTCLLQRQPVRS</sequence>
<comment type="subcellular location">
    <subcellularLocation>
        <location evidence="1">Cell membrane</location>
        <topology evidence="1">Multi-pass membrane protein</topology>
    </subcellularLocation>
</comment>
<feature type="transmembrane region" description="Helical" evidence="14">
    <location>
        <begin position="214"/>
        <end position="239"/>
    </location>
</feature>
<feature type="transmembrane region" description="Helical" evidence="14">
    <location>
        <begin position="52"/>
        <end position="71"/>
    </location>
</feature>
<gene>
    <name evidence="15" type="ORF">LNKW23_32050</name>
</gene>
<feature type="transmembrane region" description="Helical" evidence="14">
    <location>
        <begin position="166"/>
        <end position="188"/>
    </location>
</feature>
<evidence type="ECO:0000313" key="15">
    <source>
        <dbReference type="EMBL" id="GMG83991.1"/>
    </source>
</evidence>
<evidence type="ECO:0000256" key="12">
    <source>
        <dbReference type="ARBA" id="ARBA00033708"/>
    </source>
</evidence>
<keyword evidence="11" id="KW-0739">Sodium transport</keyword>
<evidence type="ECO:0000256" key="5">
    <source>
        <dbReference type="ARBA" id="ARBA00022692"/>
    </source>
</evidence>
<comment type="caution">
    <text evidence="15">The sequence shown here is derived from an EMBL/GenBank/DDBJ whole genome shotgun (WGS) entry which is preliminary data.</text>
</comment>
<feature type="transmembrane region" description="Helical" evidence="14">
    <location>
        <begin position="311"/>
        <end position="332"/>
    </location>
</feature>
<evidence type="ECO:0000256" key="2">
    <source>
        <dbReference type="ARBA" id="ARBA00006434"/>
    </source>
</evidence>
<accession>A0ABQ6LRP9</accession>
<dbReference type="Proteomes" id="UP001239909">
    <property type="component" value="Unassembled WGS sequence"/>
</dbReference>
<evidence type="ECO:0000256" key="6">
    <source>
        <dbReference type="ARBA" id="ARBA00022847"/>
    </source>
</evidence>
<keyword evidence="9" id="KW-0406">Ion transport</keyword>
<evidence type="ECO:0000256" key="3">
    <source>
        <dbReference type="ARBA" id="ARBA00022448"/>
    </source>
</evidence>
<keyword evidence="3" id="KW-0813">Transport</keyword>
<evidence type="ECO:0000256" key="14">
    <source>
        <dbReference type="SAM" id="Phobius"/>
    </source>
</evidence>
<proteinExistence type="inferred from homology"/>
<feature type="transmembrane region" description="Helical" evidence="14">
    <location>
        <begin position="20"/>
        <end position="40"/>
    </location>
</feature>
<evidence type="ECO:0008006" key="17">
    <source>
        <dbReference type="Google" id="ProtNLM"/>
    </source>
</evidence>
<evidence type="ECO:0000256" key="4">
    <source>
        <dbReference type="ARBA" id="ARBA00022475"/>
    </source>
</evidence>
<feature type="transmembrane region" description="Helical" evidence="14">
    <location>
        <begin position="83"/>
        <end position="100"/>
    </location>
</feature>
<evidence type="ECO:0000256" key="7">
    <source>
        <dbReference type="ARBA" id="ARBA00022989"/>
    </source>
</evidence>
<keyword evidence="4" id="KW-1003">Cell membrane</keyword>
<protein>
    <recommendedName>
        <fullName evidence="17">Sodium/pantothenate symporter</fullName>
    </recommendedName>
</protein>
<organism evidence="15 16">
    <name type="scientific">Paralimibaculum aggregatum</name>
    <dbReference type="NCBI Taxonomy" id="3036245"/>
    <lineage>
        <taxon>Bacteria</taxon>
        <taxon>Pseudomonadati</taxon>
        <taxon>Pseudomonadota</taxon>
        <taxon>Alphaproteobacteria</taxon>
        <taxon>Rhodobacterales</taxon>
        <taxon>Paracoccaceae</taxon>
        <taxon>Paralimibaculum</taxon>
    </lineage>
</organism>
<keyword evidence="10 14" id="KW-0472">Membrane</keyword>
<feature type="transmembrane region" description="Helical" evidence="14">
    <location>
        <begin position="338"/>
        <end position="361"/>
    </location>
</feature>
<evidence type="ECO:0000256" key="11">
    <source>
        <dbReference type="ARBA" id="ARBA00023201"/>
    </source>
</evidence>
<dbReference type="InterPro" id="IPR038377">
    <property type="entry name" value="Na/Glc_symporter_sf"/>
</dbReference>
<evidence type="ECO:0000256" key="1">
    <source>
        <dbReference type="ARBA" id="ARBA00004651"/>
    </source>
</evidence>
<evidence type="ECO:0000256" key="9">
    <source>
        <dbReference type="ARBA" id="ARBA00023065"/>
    </source>
</evidence>
<keyword evidence="5 14" id="KW-0812">Transmembrane</keyword>